<dbReference type="AlphaFoldDB" id="A0A6P3WTR7"/>
<gene>
    <name evidence="3" type="primary">LOC106741709</name>
</gene>
<dbReference type="RefSeq" id="XP_014469460.1">
    <property type="nucleotide sequence ID" value="XM_014613974.1"/>
</dbReference>
<sequence length="186" mass="21442">MSTTKIIDEVDIICGLKAAITELECHHQAQILKAQKEKIVSPSVYITIPIQHVTQTKKPKPRSKSKSSRRASSKYIKEPAVTDSQCKDKEKFDRPKSQYKDKEKLDRPKKTPRLMFPEMRGGILYSRCYCLHRNGLQDVCPLTQCQGQPECLTEPWAICPPGKYVRSRYPELYPTKKDCVQRDDTK</sequence>
<dbReference type="Proteomes" id="UP000515204">
    <property type="component" value="Unplaced"/>
</dbReference>
<dbReference type="KEGG" id="dqu:106741709"/>
<dbReference type="OrthoDB" id="6611808at2759"/>
<keyword evidence="2" id="KW-1185">Reference proteome</keyword>
<proteinExistence type="predicted"/>
<protein>
    <submittedName>
        <fullName evidence="3">Uncharacterized protein LOC106741709</fullName>
    </submittedName>
</protein>
<evidence type="ECO:0000256" key="1">
    <source>
        <dbReference type="SAM" id="MobiDB-lite"/>
    </source>
</evidence>
<accession>A0A6P3WTR7</accession>
<feature type="compositionally biased region" description="Basic and acidic residues" evidence="1">
    <location>
        <begin position="85"/>
        <end position="109"/>
    </location>
</feature>
<organism evidence="2 3">
    <name type="scientific">Dinoponera quadriceps</name>
    <name type="common">South American ant</name>
    <dbReference type="NCBI Taxonomy" id="609295"/>
    <lineage>
        <taxon>Eukaryota</taxon>
        <taxon>Metazoa</taxon>
        <taxon>Ecdysozoa</taxon>
        <taxon>Arthropoda</taxon>
        <taxon>Hexapoda</taxon>
        <taxon>Insecta</taxon>
        <taxon>Pterygota</taxon>
        <taxon>Neoptera</taxon>
        <taxon>Endopterygota</taxon>
        <taxon>Hymenoptera</taxon>
        <taxon>Apocrita</taxon>
        <taxon>Aculeata</taxon>
        <taxon>Formicoidea</taxon>
        <taxon>Formicidae</taxon>
        <taxon>Ponerinae</taxon>
        <taxon>Ponerini</taxon>
        <taxon>Dinoponera</taxon>
    </lineage>
</organism>
<name>A0A6P3WTR7_DINQU</name>
<feature type="compositionally biased region" description="Basic residues" evidence="1">
    <location>
        <begin position="55"/>
        <end position="72"/>
    </location>
</feature>
<dbReference type="GeneID" id="106741709"/>
<feature type="region of interest" description="Disordered" evidence="1">
    <location>
        <begin position="51"/>
        <end position="110"/>
    </location>
</feature>
<evidence type="ECO:0000313" key="2">
    <source>
        <dbReference type="Proteomes" id="UP000515204"/>
    </source>
</evidence>
<reference evidence="3" key="1">
    <citation type="submission" date="2025-08" db="UniProtKB">
        <authorList>
            <consortium name="RefSeq"/>
        </authorList>
    </citation>
    <scope>IDENTIFICATION</scope>
</reference>
<evidence type="ECO:0000313" key="3">
    <source>
        <dbReference type="RefSeq" id="XP_014469460.1"/>
    </source>
</evidence>